<protein>
    <submittedName>
        <fullName evidence="2">Uncharacterized protein</fullName>
    </submittedName>
</protein>
<sequence length="138" mass="15597">MVDSMKAPPHPAEEEVQFPTDDRGNGIGIGCLEDIAAAVQLCPGASFEHVVSWYHDDKAKPGFRDLFDRCRAHWRVLRRQEQESGNVMVNPSHFVKRKSEYSCLDLQSAVWLDDPRLWMSTALLHTASYDQAASAEPR</sequence>
<comment type="caution">
    <text evidence="2">The sequence shown here is derived from an EMBL/GenBank/DDBJ whole genome shotgun (WGS) entry which is preliminary data.</text>
</comment>
<dbReference type="AlphaFoldDB" id="A0A1Q9CJQ3"/>
<dbReference type="Proteomes" id="UP000186817">
    <property type="component" value="Unassembled WGS sequence"/>
</dbReference>
<evidence type="ECO:0000313" key="3">
    <source>
        <dbReference type="Proteomes" id="UP000186817"/>
    </source>
</evidence>
<proteinExistence type="predicted"/>
<evidence type="ECO:0000256" key="1">
    <source>
        <dbReference type="SAM" id="MobiDB-lite"/>
    </source>
</evidence>
<keyword evidence="3" id="KW-1185">Reference proteome</keyword>
<name>A0A1Q9CJQ3_SYMMI</name>
<organism evidence="2 3">
    <name type="scientific">Symbiodinium microadriaticum</name>
    <name type="common">Dinoflagellate</name>
    <name type="synonym">Zooxanthella microadriatica</name>
    <dbReference type="NCBI Taxonomy" id="2951"/>
    <lineage>
        <taxon>Eukaryota</taxon>
        <taxon>Sar</taxon>
        <taxon>Alveolata</taxon>
        <taxon>Dinophyceae</taxon>
        <taxon>Suessiales</taxon>
        <taxon>Symbiodiniaceae</taxon>
        <taxon>Symbiodinium</taxon>
    </lineage>
</organism>
<dbReference type="EMBL" id="LSRX01001137">
    <property type="protein sequence ID" value="OLP83158.1"/>
    <property type="molecule type" value="Genomic_DNA"/>
</dbReference>
<accession>A0A1Q9CJQ3</accession>
<evidence type="ECO:0000313" key="2">
    <source>
        <dbReference type="EMBL" id="OLP83158.1"/>
    </source>
</evidence>
<reference evidence="2 3" key="1">
    <citation type="submission" date="2016-02" db="EMBL/GenBank/DDBJ databases">
        <title>Genome analysis of coral dinoflagellate symbionts highlights evolutionary adaptations to a symbiotic lifestyle.</title>
        <authorList>
            <person name="Aranda M."/>
            <person name="Li Y."/>
            <person name="Liew Y.J."/>
            <person name="Baumgarten S."/>
            <person name="Simakov O."/>
            <person name="Wilson M."/>
            <person name="Piel J."/>
            <person name="Ashoor H."/>
            <person name="Bougouffa S."/>
            <person name="Bajic V.B."/>
            <person name="Ryu T."/>
            <person name="Ravasi T."/>
            <person name="Bayer T."/>
            <person name="Micklem G."/>
            <person name="Kim H."/>
            <person name="Bhak J."/>
            <person name="Lajeunesse T.C."/>
            <person name="Voolstra C.R."/>
        </authorList>
    </citation>
    <scope>NUCLEOTIDE SEQUENCE [LARGE SCALE GENOMIC DNA]</scope>
    <source>
        <strain evidence="2 3">CCMP2467</strain>
    </source>
</reference>
<feature type="region of interest" description="Disordered" evidence="1">
    <location>
        <begin position="1"/>
        <end position="20"/>
    </location>
</feature>
<gene>
    <name evidence="2" type="ORF">AK812_SmicGene36120</name>
</gene>